<reference evidence="2" key="1">
    <citation type="submission" date="2014-08" db="EMBL/GenBank/DDBJ databases">
        <title>Fullgenome sequencing of Anoxybacillus sp.25 isolate from Garga hot-spring Russia.</title>
        <authorList>
            <person name="Rozanov A.S."/>
            <person name="Kotenko A.V."/>
            <person name="Malup T.K."/>
            <person name="Peltek S.E."/>
        </authorList>
    </citation>
    <scope>NUCLEOTIDE SEQUENCE [LARGE SCALE GENOMIC DNA]</scope>
    <source>
        <strain evidence="2">25</strain>
    </source>
</reference>
<name>A0A094JJ30_9BACL</name>
<dbReference type="Pfam" id="PF07235">
    <property type="entry name" value="DUF1427"/>
    <property type="match status" value="1"/>
</dbReference>
<keyword evidence="1" id="KW-0812">Transmembrane</keyword>
<evidence type="ECO:0000256" key="1">
    <source>
        <dbReference type="SAM" id="Phobius"/>
    </source>
</evidence>
<keyword evidence="1" id="KW-1133">Transmembrane helix</keyword>
<accession>A0A094JJ30</accession>
<gene>
    <name evidence="2" type="ORF">JS44_01745</name>
</gene>
<dbReference type="EMBL" id="JPZO01000009">
    <property type="protein sequence ID" value="KFZ32561.1"/>
    <property type="molecule type" value="Genomic_DNA"/>
</dbReference>
<feature type="transmembrane region" description="Helical" evidence="1">
    <location>
        <begin position="32"/>
        <end position="51"/>
    </location>
</feature>
<proteinExistence type="predicted"/>
<dbReference type="InterPro" id="IPR020017">
    <property type="entry name" value="XapX_domain"/>
</dbReference>
<protein>
    <submittedName>
        <fullName evidence="2">XapX domain protein</fullName>
    </submittedName>
</protein>
<sequence>MKEVLLSLLAGLVVGILFKFLRLPLPAPPVLAGMMGVFGVYLGGVVADWLMKTFLTKQPKKG</sequence>
<organism evidence="2">
    <name type="scientific">Anoxybacillus flavithermus</name>
    <dbReference type="NCBI Taxonomy" id="33934"/>
    <lineage>
        <taxon>Bacteria</taxon>
        <taxon>Bacillati</taxon>
        <taxon>Bacillota</taxon>
        <taxon>Bacilli</taxon>
        <taxon>Bacillales</taxon>
        <taxon>Anoxybacillaceae</taxon>
        <taxon>Anoxybacillus</taxon>
    </lineage>
</organism>
<dbReference type="AlphaFoldDB" id="A0A094JJ30"/>
<dbReference type="InterPro" id="IPR009872">
    <property type="entry name" value="DUF1427"/>
</dbReference>
<comment type="caution">
    <text evidence="2">The sequence shown here is derived from an EMBL/GenBank/DDBJ whole genome shotgun (WGS) entry which is preliminary data.</text>
</comment>
<dbReference type="NCBIfam" id="TIGR03510">
    <property type="entry name" value="XapX"/>
    <property type="match status" value="1"/>
</dbReference>
<evidence type="ECO:0000313" key="2">
    <source>
        <dbReference type="EMBL" id="KFZ32561.1"/>
    </source>
</evidence>
<keyword evidence="1" id="KW-0472">Membrane</keyword>